<dbReference type="KEGG" id="gox:GOX1079"/>
<dbReference type="EMBL" id="CP000009">
    <property type="protein sequence ID" value="AAW60848.1"/>
    <property type="molecule type" value="Genomic_DNA"/>
</dbReference>
<protein>
    <submittedName>
        <fullName evidence="2">Uncharacterized protein</fullName>
    </submittedName>
</protein>
<reference evidence="2 3" key="1">
    <citation type="journal article" date="2005" name="Nat. Biotechnol.">
        <title>Complete genome sequence of the acetic acid bacterium Gluconobacter oxydans.</title>
        <authorList>
            <person name="Prust C."/>
            <person name="Hoffmeister M."/>
            <person name="Liesegang H."/>
            <person name="Wiezer A."/>
            <person name="Fricke W.F."/>
            <person name="Ehrenreich A."/>
            <person name="Gottschalk G."/>
            <person name="Deppenmeier U."/>
        </authorList>
    </citation>
    <scope>NUCLEOTIDE SEQUENCE [LARGE SCALE GENOMIC DNA]</scope>
    <source>
        <strain evidence="2 3">621H</strain>
    </source>
</reference>
<proteinExistence type="predicted"/>
<name>Q5FRZ8_GLUOX</name>
<evidence type="ECO:0000313" key="3">
    <source>
        <dbReference type="Proteomes" id="UP000006375"/>
    </source>
</evidence>
<dbReference type="HOGENOM" id="CLU_1466241_0_0_5"/>
<organism evidence="2 3">
    <name type="scientific">Gluconobacter oxydans (strain 621H)</name>
    <name type="common">Gluconobacter suboxydans</name>
    <dbReference type="NCBI Taxonomy" id="290633"/>
    <lineage>
        <taxon>Bacteria</taxon>
        <taxon>Pseudomonadati</taxon>
        <taxon>Pseudomonadota</taxon>
        <taxon>Alphaproteobacteria</taxon>
        <taxon>Acetobacterales</taxon>
        <taxon>Acetobacteraceae</taxon>
        <taxon>Gluconobacter</taxon>
    </lineage>
</organism>
<dbReference type="STRING" id="290633.GOX1079"/>
<dbReference type="Proteomes" id="UP000006375">
    <property type="component" value="Chromosome"/>
</dbReference>
<dbReference type="AlphaFoldDB" id="Q5FRZ8"/>
<evidence type="ECO:0000313" key="2">
    <source>
        <dbReference type="EMBL" id="AAW60848.1"/>
    </source>
</evidence>
<feature type="region of interest" description="Disordered" evidence="1">
    <location>
        <begin position="83"/>
        <end position="104"/>
    </location>
</feature>
<gene>
    <name evidence="2" type="ordered locus">GOX1079</name>
</gene>
<accession>Q5FRZ8</accession>
<evidence type="ECO:0000256" key="1">
    <source>
        <dbReference type="SAM" id="MobiDB-lite"/>
    </source>
</evidence>
<keyword evidence="3" id="KW-1185">Reference proteome</keyword>
<sequence>MMRAVMLAGELVHVLLVGRDGTGFSRGAAHGAGSCRGRLVRLFRNRARIGRQAVVRLADRGVLGLLYGRSRGLRLVVAGSAHGLGHDGRSSDSSADQEACGEEGCADGHGHSFPEGSSPASGADSSGSVGITAAPGRSCIAGRLCLRKGGYIASVCRPCEKPTGFVPRLFPVVSVEPACRFCRS</sequence>